<accession>A0A9D4PZS5</accession>
<proteinExistence type="predicted"/>
<keyword evidence="2" id="KW-1185">Reference proteome</keyword>
<sequence>MASIKRKKISMSDKLNIVNPVAQDNNSEHEDKFPAVRLTSQQVIDCIDEVKEYFQLQQDDCSVEVL</sequence>
<comment type="caution">
    <text evidence="1">The sequence shown here is derived from an EMBL/GenBank/DDBJ whole genome shotgun (WGS) entry which is preliminary data.</text>
</comment>
<reference evidence="1" key="1">
    <citation type="journal article" date="2020" name="Cell">
        <title>Large-Scale Comparative Analyses of Tick Genomes Elucidate Their Genetic Diversity and Vector Capacities.</title>
        <authorList>
            <consortium name="Tick Genome and Microbiome Consortium (TIGMIC)"/>
            <person name="Jia N."/>
            <person name="Wang J."/>
            <person name="Shi W."/>
            <person name="Du L."/>
            <person name="Sun Y."/>
            <person name="Zhan W."/>
            <person name="Jiang J.F."/>
            <person name="Wang Q."/>
            <person name="Zhang B."/>
            <person name="Ji P."/>
            <person name="Bell-Sakyi L."/>
            <person name="Cui X.M."/>
            <person name="Yuan T.T."/>
            <person name="Jiang B.G."/>
            <person name="Yang W.F."/>
            <person name="Lam T.T."/>
            <person name="Chang Q.C."/>
            <person name="Ding S.J."/>
            <person name="Wang X.J."/>
            <person name="Zhu J.G."/>
            <person name="Ruan X.D."/>
            <person name="Zhao L."/>
            <person name="Wei J.T."/>
            <person name="Ye R.Z."/>
            <person name="Que T.C."/>
            <person name="Du C.H."/>
            <person name="Zhou Y.H."/>
            <person name="Cheng J.X."/>
            <person name="Dai P.F."/>
            <person name="Guo W.B."/>
            <person name="Han X.H."/>
            <person name="Huang E.J."/>
            <person name="Li L.F."/>
            <person name="Wei W."/>
            <person name="Gao Y.C."/>
            <person name="Liu J.Z."/>
            <person name="Shao H.Z."/>
            <person name="Wang X."/>
            <person name="Wang C.C."/>
            <person name="Yang T.C."/>
            <person name="Huo Q.B."/>
            <person name="Li W."/>
            <person name="Chen H.Y."/>
            <person name="Chen S.E."/>
            <person name="Zhou L.G."/>
            <person name="Ni X.B."/>
            <person name="Tian J.H."/>
            <person name="Sheng Y."/>
            <person name="Liu T."/>
            <person name="Pan Y.S."/>
            <person name="Xia L.Y."/>
            <person name="Li J."/>
            <person name="Zhao F."/>
            <person name="Cao W.C."/>
        </authorList>
    </citation>
    <scope>NUCLEOTIDE SEQUENCE</scope>
    <source>
        <strain evidence="1">Rsan-2018</strain>
    </source>
</reference>
<dbReference type="Proteomes" id="UP000821837">
    <property type="component" value="Chromosome 3"/>
</dbReference>
<dbReference type="AlphaFoldDB" id="A0A9D4PZS5"/>
<organism evidence="1 2">
    <name type="scientific">Rhipicephalus sanguineus</name>
    <name type="common">Brown dog tick</name>
    <name type="synonym">Ixodes sanguineus</name>
    <dbReference type="NCBI Taxonomy" id="34632"/>
    <lineage>
        <taxon>Eukaryota</taxon>
        <taxon>Metazoa</taxon>
        <taxon>Ecdysozoa</taxon>
        <taxon>Arthropoda</taxon>
        <taxon>Chelicerata</taxon>
        <taxon>Arachnida</taxon>
        <taxon>Acari</taxon>
        <taxon>Parasitiformes</taxon>
        <taxon>Ixodida</taxon>
        <taxon>Ixodoidea</taxon>
        <taxon>Ixodidae</taxon>
        <taxon>Rhipicephalinae</taxon>
        <taxon>Rhipicephalus</taxon>
        <taxon>Rhipicephalus</taxon>
    </lineage>
</organism>
<gene>
    <name evidence="1" type="ORF">HPB52_012252</name>
</gene>
<protein>
    <submittedName>
        <fullName evidence="1">Uncharacterized protein</fullName>
    </submittedName>
</protein>
<dbReference type="EMBL" id="JABSTV010001249">
    <property type="protein sequence ID" value="KAH7961819.1"/>
    <property type="molecule type" value="Genomic_DNA"/>
</dbReference>
<evidence type="ECO:0000313" key="2">
    <source>
        <dbReference type="Proteomes" id="UP000821837"/>
    </source>
</evidence>
<evidence type="ECO:0000313" key="1">
    <source>
        <dbReference type="EMBL" id="KAH7961819.1"/>
    </source>
</evidence>
<reference evidence="1" key="2">
    <citation type="submission" date="2021-09" db="EMBL/GenBank/DDBJ databases">
        <authorList>
            <person name="Jia N."/>
            <person name="Wang J."/>
            <person name="Shi W."/>
            <person name="Du L."/>
            <person name="Sun Y."/>
            <person name="Zhan W."/>
            <person name="Jiang J."/>
            <person name="Wang Q."/>
            <person name="Zhang B."/>
            <person name="Ji P."/>
            <person name="Sakyi L.B."/>
            <person name="Cui X."/>
            <person name="Yuan T."/>
            <person name="Jiang B."/>
            <person name="Yang W."/>
            <person name="Lam T.T.-Y."/>
            <person name="Chang Q."/>
            <person name="Ding S."/>
            <person name="Wang X."/>
            <person name="Zhu J."/>
            <person name="Ruan X."/>
            <person name="Zhao L."/>
            <person name="Wei J."/>
            <person name="Que T."/>
            <person name="Du C."/>
            <person name="Cheng J."/>
            <person name="Dai P."/>
            <person name="Han X."/>
            <person name="Huang E."/>
            <person name="Gao Y."/>
            <person name="Liu J."/>
            <person name="Shao H."/>
            <person name="Ye R."/>
            <person name="Li L."/>
            <person name="Wei W."/>
            <person name="Wang X."/>
            <person name="Wang C."/>
            <person name="Huo Q."/>
            <person name="Li W."/>
            <person name="Guo W."/>
            <person name="Chen H."/>
            <person name="Chen S."/>
            <person name="Zhou L."/>
            <person name="Zhou L."/>
            <person name="Ni X."/>
            <person name="Tian J."/>
            <person name="Zhou Y."/>
            <person name="Sheng Y."/>
            <person name="Liu T."/>
            <person name="Pan Y."/>
            <person name="Xia L."/>
            <person name="Li J."/>
            <person name="Zhao F."/>
            <person name="Cao W."/>
        </authorList>
    </citation>
    <scope>NUCLEOTIDE SEQUENCE</scope>
    <source>
        <strain evidence="1">Rsan-2018</strain>
        <tissue evidence="1">Larvae</tissue>
    </source>
</reference>
<name>A0A9D4PZS5_RHISA</name>